<evidence type="ECO:0000256" key="3">
    <source>
        <dbReference type="SAM" id="SignalP"/>
    </source>
</evidence>
<evidence type="ECO:0000313" key="5">
    <source>
        <dbReference type="EMBL" id="CAH3135294.1"/>
    </source>
</evidence>
<keyword evidence="2" id="KW-0560">Oxidoreductase</keyword>
<keyword evidence="3" id="KW-0732">Signal</keyword>
<protein>
    <recommendedName>
        <fullName evidence="4">Enoyl reductase (ER) domain-containing protein</fullName>
    </recommendedName>
</protein>
<keyword evidence="6" id="KW-1185">Reference proteome</keyword>
<dbReference type="InterPro" id="IPR014189">
    <property type="entry name" value="Quinone_OxRdtase_PIG3"/>
</dbReference>
<dbReference type="Pfam" id="PF08240">
    <property type="entry name" value="ADH_N"/>
    <property type="match status" value="1"/>
</dbReference>
<dbReference type="Gene3D" id="3.90.180.10">
    <property type="entry name" value="Medium-chain alcohol dehydrogenases, catalytic domain"/>
    <property type="match status" value="1"/>
</dbReference>
<accession>A0AAU9X4F7</accession>
<dbReference type="CDD" id="cd05276">
    <property type="entry name" value="p53_inducible_oxidoreductase"/>
    <property type="match status" value="1"/>
</dbReference>
<dbReference type="SUPFAM" id="SSF50129">
    <property type="entry name" value="GroES-like"/>
    <property type="match status" value="1"/>
</dbReference>
<dbReference type="SUPFAM" id="SSF51735">
    <property type="entry name" value="NAD(P)-binding Rossmann-fold domains"/>
    <property type="match status" value="1"/>
</dbReference>
<dbReference type="AlphaFoldDB" id="A0AAU9X4F7"/>
<name>A0AAU9X4F7_9CNID</name>
<dbReference type="InterPro" id="IPR036291">
    <property type="entry name" value="NAD(P)-bd_dom_sf"/>
</dbReference>
<reference evidence="5 6" key="1">
    <citation type="submission" date="2022-05" db="EMBL/GenBank/DDBJ databases">
        <authorList>
            <consortium name="Genoscope - CEA"/>
            <person name="William W."/>
        </authorList>
    </citation>
    <scope>NUCLEOTIDE SEQUENCE [LARGE SCALE GENOMIC DNA]</scope>
</reference>
<dbReference type="PANTHER" id="PTHR48106:SF18">
    <property type="entry name" value="QUINONE OXIDOREDUCTASE PIG3"/>
    <property type="match status" value="1"/>
</dbReference>
<evidence type="ECO:0000313" key="6">
    <source>
        <dbReference type="Proteomes" id="UP001159428"/>
    </source>
</evidence>
<dbReference type="Proteomes" id="UP001159428">
    <property type="component" value="Unassembled WGS sequence"/>
</dbReference>
<feature type="chain" id="PRO_5043784761" description="Enoyl reductase (ER) domain-containing protein" evidence="3">
    <location>
        <begin position="24"/>
        <end position="368"/>
    </location>
</feature>
<dbReference type="InterPro" id="IPR020843">
    <property type="entry name" value="ER"/>
</dbReference>
<evidence type="ECO:0000256" key="1">
    <source>
        <dbReference type="ARBA" id="ARBA00022857"/>
    </source>
</evidence>
<sequence length="368" mass="39794">MRSLKFLVVLLCDLFLVTKIVYGNPKMKAVLFTPGGAENLHIGTAPKPTAEETRVLIRVEYTALNRADTLQRRGLYPPPAGESDILGLEVSGVIEEVGEECVRKWKKGDKVMSLLGGGGYAEYVAVEEVLVMPAPDSLELSEAAAIPEAWLTAYQLLHFLGRVRSGDVVLIHAGGSGVGTALVQLSLVAGAQPYVTAGSEEKIKMAESLGAKGGFNYKTGDFSNWIESVTRGKGADVILDCVGSSFWEQNIRSLALDGRWVLYGLLGGGNVSGNLLRDLLKKRGSLIATTLRSRSLEYKAELVQAFTETIVPLFATGKLKTIVDSVFTMDQIQLAHKKMESNQNIGKIVIKIATPQVDENVTKNKSEL</sequence>
<dbReference type="EMBL" id="CALNXJ010000029">
    <property type="protein sequence ID" value="CAH3135294.1"/>
    <property type="molecule type" value="Genomic_DNA"/>
</dbReference>
<dbReference type="Pfam" id="PF00107">
    <property type="entry name" value="ADH_zinc_N"/>
    <property type="match status" value="1"/>
</dbReference>
<organism evidence="5 6">
    <name type="scientific">Pocillopora meandrina</name>
    <dbReference type="NCBI Taxonomy" id="46732"/>
    <lineage>
        <taxon>Eukaryota</taxon>
        <taxon>Metazoa</taxon>
        <taxon>Cnidaria</taxon>
        <taxon>Anthozoa</taxon>
        <taxon>Hexacorallia</taxon>
        <taxon>Scleractinia</taxon>
        <taxon>Astrocoeniina</taxon>
        <taxon>Pocilloporidae</taxon>
        <taxon>Pocillopora</taxon>
    </lineage>
</organism>
<dbReference type="GO" id="GO:0048038">
    <property type="term" value="F:quinone binding"/>
    <property type="evidence" value="ECO:0007669"/>
    <property type="project" value="TreeGrafter"/>
</dbReference>
<dbReference type="GO" id="GO:0070402">
    <property type="term" value="F:NADPH binding"/>
    <property type="evidence" value="ECO:0007669"/>
    <property type="project" value="TreeGrafter"/>
</dbReference>
<comment type="caution">
    <text evidence="5">The sequence shown here is derived from an EMBL/GenBank/DDBJ whole genome shotgun (WGS) entry which is preliminary data.</text>
</comment>
<dbReference type="InterPro" id="IPR013149">
    <property type="entry name" value="ADH-like_C"/>
</dbReference>
<keyword evidence="1" id="KW-0521">NADP</keyword>
<dbReference type="GO" id="GO:0003960">
    <property type="term" value="F:quinone reductase (NADPH) activity"/>
    <property type="evidence" value="ECO:0007669"/>
    <property type="project" value="TreeGrafter"/>
</dbReference>
<dbReference type="Gene3D" id="3.40.50.720">
    <property type="entry name" value="NAD(P)-binding Rossmann-like Domain"/>
    <property type="match status" value="1"/>
</dbReference>
<gene>
    <name evidence="5" type="ORF">PMEA_00016139</name>
</gene>
<feature type="domain" description="Enoyl reductase (ER)" evidence="4">
    <location>
        <begin position="35"/>
        <end position="350"/>
    </location>
</feature>
<evidence type="ECO:0000259" key="4">
    <source>
        <dbReference type="SMART" id="SM00829"/>
    </source>
</evidence>
<feature type="signal peptide" evidence="3">
    <location>
        <begin position="1"/>
        <end position="23"/>
    </location>
</feature>
<dbReference type="PANTHER" id="PTHR48106">
    <property type="entry name" value="QUINONE OXIDOREDUCTASE PIG3-RELATED"/>
    <property type="match status" value="1"/>
</dbReference>
<dbReference type="InterPro" id="IPR013154">
    <property type="entry name" value="ADH-like_N"/>
</dbReference>
<dbReference type="SMART" id="SM00829">
    <property type="entry name" value="PKS_ER"/>
    <property type="match status" value="1"/>
</dbReference>
<dbReference type="InterPro" id="IPR011032">
    <property type="entry name" value="GroES-like_sf"/>
</dbReference>
<dbReference type="NCBIfam" id="TIGR02824">
    <property type="entry name" value="quinone_pig3"/>
    <property type="match status" value="1"/>
</dbReference>
<proteinExistence type="predicted"/>
<evidence type="ECO:0000256" key="2">
    <source>
        <dbReference type="ARBA" id="ARBA00023002"/>
    </source>
</evidence>